<dbReference type="GO" id="GO:0016020">
    <property type="term" value="C:membrane"/>
    <property type="evidence" value="ECO:0007669"/>
    <property type="project" value="TreeGrafter"/>
</dbReference>
<dbReference type="Pfam" id="PF00561">
    <property type="entry name" value="Abhydrolase_1"/>
    <property type="match status" value="1"/>
</dbReference>
<dbReference type="GO" id="GO:0016787">
    <property type="term" value="F:hydrolase activity"/>
    <property type="evidence" value="ECO:0007669"/>
    <property type="project" value="UniProtKB-KW"/>
</dbReference>
<sequence length="304" mass="31673">MTDRPLVERPPVAGGVDLDVPGRDVRLRATRWPADGGVPVLLLHGLASSRRFWDLVVPGLGGLPVVALDQRGHGDSERPEGPYDGTTVVADALTALDALGLSRVVVVGHSWGATTALRMAAEAPERVLAVVAVDGGLGTPRSAGMSREQARELLTPPRTALPPDELRARMRSGRAPWWSPAVEQAVLPLFAVGADGLARARLPFEAHMAILDDLLDTDAAALLPSVRCPAWLVVCEGLSDDGPWSAGRAAALERAGTALAQPRLLRWAGAVHDVPLQWPALVSGLVRAAVDEVATAAGGAGSPA</sequence>
<proteinExistence type="predicted"/>
<dbReference type="SUPFAM" id="SSF53474">
    <property type="entry name" value="alpha/beta-Hydrolases"/>
    <property type="match status" value="1"/>
</dbReference>
<feature type="domain" description="AB hydrolase-1" evidence="2">
    <location>
        <begin position="39"/>
        <end position="140"/>
    </location>
</feature>
<evidence type="ECO:0000313" key="3">
    <source>
        <dbReference type="EMBL" id="CAA9325626.1"/>
    </source>
</evidence>
<organism evidence="3">
    <name type="scientific">uncultured Frankineae bacterium</name>
    <dbReference type="NCBI Taxonomy" id="437475"/>
    <lineage>
        <taxon>Bacteria</taxon>
        <taxon>Bacillati</taxon>
        <taxon>Actinomycetota</taxon>
        <taxon>Actinomycetes</taxon>
        <taxon>Frankiales</taxon>
        <taxon>environmental samples</taxon>
    </lineage>
</organism>
<name>A0A6J4L8D0_9ACTN</name>
<dbReference type="InterPro" id="IPR050266">
    <property type="entry name" value="AB_hydrolase_sf"/>
</dbReference>
<dbReference type="EMBL" id="CADCUE010000083">
    <property type="protein sequence ID" value="CAA9325626.1"/>
    <property type="molecule type" value="Genomic_DNA"/>
</dbReference>
<reference evidence="3" key="1">
    <citation type="submission" date="2020-02" db="EMBL/GenBank/DDBJ databases">
        <authorList>
            <person name="Meier V. D."/>
        </authorList>
    </citation>
    <scope>NUCLEOTIDE SEQUENCE</scope>
    <source>
        <strain evidence="3">AVDCRST_MAG16</strain>
    </source>
</reference>
<gene>
    <name evidence="3" type="ORF">AVDCRST_MAG16-1025</name>
</gene>
<evidence type="ECO:0000259" key="2">
    <source>
        <dbReference type="Pfam" id="PF00561"/>
    </source>
</evidence>
<dbReference type="AlphaFoldDB" id="A0A6J4L8D0"/>
<dbReference type="PRINTS" id="PR00111">
    <property type="entry name" value="ABHYDROLASE"/>
</dbReference>
<dbReference type="Gene3D" id="3.40.50.1820">
    <property type="entry name" value="alpha/beta hydrolase"/>
    <property type="match status" value="1"/>
</dbReference>
<evidence type="ECO:0000256" key="1">
    <source>
        <dbReference type="ARBA" id="ARBA00022801"/>
    </source>
</evidence>
<dbReference type="PANTHER" id="PTHR43798:SF31">
    <property type="entry name" value="AB HYDROLASE SUPERFAMILY PROTEIN YCLE"/>
    <property type="match status" value="1"/>
</dbReference>
<dbReference type="InterPro" id="IPR029058">
    <property type="entry name" value="AB_hydrolase_fold"/>
</dbReference>
<accession>A0A6J4L8D0</accession>
<dbReference type="InterPro" id="IPR000073">
    <property type="entry name" value="AB_hydrolase_1"/>
</dbReference>
<protein>
    <recommendedName>
        <fullName evidence="2">AB hydrolase-1 domain-containing protein</fullName>
    </recommendedName>
</protein>
<keyword evidence="1" id="KW-0378">Hydrolase</keyword>
<dbReference type="PANTHER" id="PTHR43798">
    <property type="entry name" value="MONOACYLGLYCEROL LIPASE"/>
    <property type="match status" value="1"/>
</dbReference>